<proteinExistence type="predicted"/>
<evidence type="ECO:0000256" key="1">
    <source>
        <dbReference type="SAM" id="MobiDB-lite"/>
    </source>
</evidence>
<accession>A0AAD4QH00</accession>
<dbReference type="EMBL" id="JAKELL010000005">
    <property type="protein sequence ID" value="KAH8998599.1"/>
    <property type="molecule type" value="Genomic_DNA"/>
</dbReference>
<comment type="caution">
    <text evidence="2">The sequence shown here is derived from an EMBL/GenBank/DDBJ whole genome shotgun (WGS) entry which is preliminary data.</text>
</comment>
<keyword evidence="3" id="KW-1185">Reference proteome</keyword>
<feature type="region of interest" description="Disordered" evidence="1">
    <location>
        <begin position="166"/>
        <end position="212"/>
    </location>
</feature>
<gene>
    <name evidence="2" type="ORF">EDB92DRAFT_1941404</name>
</gene>
<evidence type="ECO:0000313" key="2">
    <source>
        <dbReference type="EMBL" id="KAH8998599.1"/>
    </source>
</evidence>
<organism evidence="2 3">
    <name type="scientific">Lactarius akahatsu</name>
    <dbReference type="NCBI Taxonomy" id="416441"/>
    <lineage>
        <taxon>Eukaryota</taxon>
        <taxon>Fungi</taxon>
        <taxon>Dikarya</taxon>
        <taxon>Basidiomycota</taxon>
        <taxon>Agaricomycotina</taxon>
        <taxon>Agaricomycetes</taxon>
        <taxon>Russulales</taxon>
        <taxon>Russulaceae</taxon>
        <taxon>Lactarius</taxon>
    </lineage>
</organism>
<dbReference type="Gene3D" id="1.20.1280.50">
    <property type="match status" value="1"/>
</dbReference>
<dbReference type="InterPro" id="IPR032675">
    <property type="entry name" value="LRR_dom_sf"/>
</dbReference>
<feature type="compositionally biased region" description="Pro residues" evidence="1">
    <location>
        <begin position="202"/>
        <end position="211"/>
    </location>
</feature>
<sequence length="588" mass="65558">MTFSTNQHQGTPNGHDGGGPSSPDRAEYKPDINGDVFHVTQLTNLKAKEKSRRQDPFIPPSDGTPVNNLPNELLSSIFTLGSEAEKSGYDDNAEEEEEVEVEGPRLPFQVLVSHVCRRWREVVIGIPTLWTYLDFAEGPPFDKSRAWLERSKDQPLDIEIDCTIDSDPESESEADDGSEDQADSSSENGLVTPQDRVAMPGGPMPGGPPLAPLGGKGHKLNLILPHSARWRTFELLVDDFHLMYNTLATLSRVLEAPELRALRLCHYDDNENYDHFSPADLKEPFFAPFSGRAPELGLVTLWGVHVDWETCAFLQGLEELELAYHAKDVRPPYEIFTRILRGSPDLHTLTLSASGPAGDPEVDWPANVIELPSVRQLGLAFLEPSYASALLKRLVFPNLLVLSLDFDQDDYSSFIIEQLAKPAPNQRHSLCHNLVDLKLSGMQCSTTAVNRFYDALSNLVSLDINCNHLRSQFFSSLGAMNLVDEPHEFIIPKLTTLTTSGISGERVCHLLTQRPKIKHVRMDSEAEMREEDEAWLRAHTESFDFFDNSDDEDDDIASVGSEEILIVDLTDEEGDGVPGEWVDDNSIE</sequence>
<feature type="region of interest" description="Disordered" evidence="1">
    <location>
        <begin position="1"/>
        <end position="68"/>
    </location>
</feature>
<dbReference type="SUPFAM" id="SSF52047">
    <property type="entry name" value="RNI-like"/>
    <property type="match status" value="1"/>
</dbReference>
<evidence type="ECO:0000313" key="3">
    <source>
        <dbReference type="Proteomes" id="UP001201163"/>
    </source>
</evidence>
<dbReference type="AlphaFoldDB" id="A0AAD4QH00"/>
<feature type="compositionally biased region" description="Polar residues" evidence="1">
    <location>
        <begin position="1"/>
        <end position="12"/>
    </location>
</feature>
<reference evidence="2" key="1">
    <citation type="submission" date="2022-01" db="EMBL/GenBank/DDBJ databases">
        <title>Comparative genomics reveals a dynamic genome evolution in the ectomycorrhizal milk-cap (Lactarius) mushrooms.</title>
        <authorList>
            <consortium name="DOE Joint Genome Institute"/>
            <person name="Lebreton A."/>
            <person name="Tang N."/>
            <person name="Kuo A."/>
            <person name="LaButti K."/>
            <person name="Drula E."/>
            <person name="Barry K."/>
            <person name="Clum A."/>
            <person name="Lipzen A."/>
            <person name="Mousain D."/>
            <person name="Ng V."/>
            <person name="Wang R."/>
            <person name="Wang X."/>
            <person name="Dai Y."/>
            <person name="Henrissat B."/>
            <person name="Grigoriev I.V."/>
            <person name="Guerin-Laguette A."/>
            <person name="Yu F."/>
            <person name="Martin F.M."/>
        </authorList>
    </citation>
    <scope>NUCLEOTIDE SEQUENCE</scope>
    <source>
        <strain evidence="2">QP</strain>
    </source>
</reference>
<feature type="compositionally biased region" description="Acidic residues" evidence="1">
    <location>
        <begin position="166"/>
        <end position="182"/>
    </location>
</feature>
<protein>
    <recommendedName>
        <fullName evidence="4">F-box domain-containing protein</fullName>
    </recommendedName>
</protein>
<evidence type="ECO:0008006" key="4">
    <source>
        <dbReference type="Google" id="ProtNLM"/>
    </source>
</evidence>
<name>A0AAD4QH00_9AGAM</name>
<feature type="region of interest" description="Disordered" evidence="1">
    <location>
        <begin position="568"/>
        <end position="588"/>
    </location>
</feature>
<feature type="compositionally biased region" description="Acidic residues" evidence="1">
    <location>
        <begin position="569"/>
        <end position="588"/>
    </location>
</feature>
<dbReference type="Gene3D" id="3.80.10.10">
    <property type="entry name" value="Ribonuclease Inhibitor"/>
    <property type="match status" value="1"/>
</dbReference>
<dbReference type="Proteomes" id="UP001201163">
    <property type="component" value="Unassembled WGS sequence"/>
</dbReference>
<feature type="compositionally biased region" description="Basic and acidic residues" evidence="1">
    <location>
        <begin position="46"/>
        <end position="55"/>
    </location>
</feature>